<dbReference type="SUPFAM" id="SSF52172">
    <property type="entry name" value="CheY-like"/>
    <property type="match status" value="1"/>
</dbReference>
<sequence>MVKVGLVDDYRVDLEKLEAIVSRMQDVEIVFSTDSAKEAYRRVKNGDIDLLLADIEMPHMSGYELADLIKSHSLDVDVIFVTGHGGYAVHAFDLNVHDYIMKPYYADRLAASFDRYLKKKTETSLNGRILIKQKSEMHVLQKKDIIFAERTGRSTTIVTTAEEVQTYQTLNDIKGDLPEKDFLRSHRSFIINIHYIKHFSAYTKHSFTVSFEGTSKKAMITKQQLDYFQNYYF</sequence>
<dbReference type="STRING" id="483913.AN935_01410"/>
<dbReference type="SMART" id="SM00850">
    <property type="entry name" value="LytTR"/>
    <property type="match status" value="1"/>
</dbReference>
<dbReference type="InterPro" id="IPR001789">
    <property type="entry name" value="Sig_transdc_resp-reg_receiver"/>
</dbReference>
<gene>
    <name evidence="5" type="primary">natR</name>
    <name evidence="5" type="ORF">P5633_01490</name>
    <name evidence="4" type="ORF">SC09_Contig25orf00937</name>
</gene>
<dbReference type="RefSeq" id="WP_003234759.1">
    <property type="nucleotide sequence ID" value="NZ_AP024621.1"/>
</dbReference>
<reference evidence="5" key="2">
    <citation type="submission" date="2023-03" db="EMBL/GenBank/DDBJ databases">
        <title>Complete genome sequences of 52 Bacillus and Priestia strains isolated from West-African fermentations and 26 reference strains from the DSMZ collection.</title>
        <authorList>
            <person name="Wiedenbein E.S."/>
            <person name="Canoy T.S."/>
            <person name="Hui Y."/>
            <person name="Parkouda C."/>
            <person name="Dawende C."/>
            <person name="Ametefe E."/>
            <person name="Jespersen L."/>
            <person name="Nielsen D.S."/>
        </authorList>
    </citation>
    <scope>NUCLEOTIDE SEQUENCE</scope>
    <source>
        <strain evidence="5">PRO56</strain>
    </source>
</reference>
<dbReference type="AlphaFoldDB" id="A0A063XFZ9"/>
<dbReference type="PATRIC" id="fig|1423.167.peg.693"/>
<dbReference type="InterPro" id="IPR007492">
    <property type="entry name" value="LytTR_DNA-bd_dom"/>
</dbReference>
<dbReference type="Pfam" id="PF04397">
    <property type="entry name" value="LytTR"/>
    <property type="match status" value="1"/>
</dbReference>
<organism evidence="4 6">
    <name type="scientific">Bacillus subtilis</name>
    <dbReference type="NCBI Taxonomy" id="1423"/>
    <lineage>
        <taxon>Bacteria</taxon>
        <taxon>Bacillati</taxon>
        <taxon>Bacillota</taxon>
        <taxon>Bacilli</taxon>
        <taxon>Bacillales</taxon>
        <taxon>Bacillaceae</taxon>
        <taxon>Bacillus</taxon>
    </lineage>
</organism>
<dbReference type="PROSITE" id="PS50110">
    <property type="entry name" value="RESPONSE_REGULATORY"/>
    <property type="match status" value="1"/>
</dbReference>
<dbReference type="Gene3D" id="3.40.50.2300">
    <property type="match status" value="1"/>
</dbReference>
<dbReference type="GO" id="GO:0000156">
    <property type="term" value="F:phosphorelay response regulator activity"/>
    <property type="evidence" value="ECO:0007669"/>
    <property type="project" value="InterPro"/>
</dbReference>
<dbReference type="PANTHER" id="PTHR37299:SF1">
    <property type="entry name" value="STAGE 0 SPORULATION PROTEIN A HOMOLOG"/>
    <property type="match status" value="1"/>
</dbReference>
<feature type="domain" description="HTH LytTR-type" evidence="3">
    <location>
        <begin position="129"/>
        <end position="198"/>
    </location>
</feature>
<dbReference type="PROSITE" id="PS50930">
    <property type="entry name" value="HTH_LYTTR"/>
    <property type="match status" value="1"/>
</dbReference>
<dbReference type="GO" id="GO:0003677">
    <property type="term" value="F:DNA binding"/>
    <property type="evidence" value="ECO:0007669"/>
    <property type="project" value="InterPro"/>
</dbReference>
<dbReference type="InterPro" id="IPR046947">
    <property type="entry name" value="LytR-like"/>
</dbReference>
<dbReference type="InterPro" id="IPR011006">
    <property type="entry name" value="CheY-like_superfamily"/>
</dbReference>
<feature type="modified residue" description="4-aspartylphosphate" evidence="1">
    <location>
        <position position="54"/>
    </location>
</feature>
<evidence type="ECO:0000259" key="3">
    <source>
        <dbReference type="PROSITE" id="PS50930"/>
    </source>
</evidence>
<evidence type="ECO:0000256" key="1">
    <source>
        <dbReference type="PROSITE-ProRule" id="PRU00169"/>
    </source>
</evidence>
<reference evidence="4 6" key="1">
    <citation type="submission" date="2014-12" db="EMBL/GenBank/DDBJ databases">
        <title>Comparative genome analysis of Bacillus coagulans HM-08, Clostridium butyricum HM-68, Bacillus subtilis HM-66 and Bacillus licheniformis BL-09.</title>
        <authorList>
            <person name="Zhang H."/>
        </authorList>
    </citation>
    <scope>NUCLEOTIDE SEQUENCE [LARGE SCALE GENOMIC DNA]</scope>
    <source>
        <strain evidence="4 6">HM-66</strain>
    </source>
</reference>
<dbReference type="OMA" id="FRANRKH"/>
<dbReference type="EMBL" id="CP120576">
    <property type="protein sequence ID" value="WEY85004.1"/>
    <property type="molecule type" value="Genomic_DNA"/>
</dbReference>
<proteinExistence type="predicted"/>
<feature type="domain" description="Response regulatory" evidence="2">
    <location>
        <begin position="3"/>
        <end position="117"/>
    </location>
</feature>
<evidence type="ECO:0000313" key="6">
    <source>
        <dbReference type="Proteomes" id="UP000032247"/>
    </source>
</evidence>
<evidence type="ECO:0000259" key="2">
    <source>
        <dbReference type="PROSITE" id="PS50110"/>
    </source>
</evidence>
<evidence type="ECO:0000313" key="4">
    <source>
        <dbReference type="EMBL" id="KIU11015.1"/>
    </source>
</evidence>
<dbReference type="SMART" id="SM00448">
    <property type="entry name" value="REC"/>
    <property type="match status" value="1"/>
</dbReference>
<name>A0A063XFZ9_BACIU</name>
<dbReference type="PANTHER" id="PTHR37299">
    <property type="entry name" value="TRANSCRIPTIONAL REGULATOR-RELATED"/>
    <property type="match status" value="1"/>
</dbReference>
<dbReference type="Proteomes" id="UP001214898">
    <property type="component" value="Chromosome"/>
</dbReference>
<dbReference type="Proteomes" id="UP000032247">
    <property type="component" value="Unassembled WGS sequence"/>
</dbReference>
<accession>A0A063XFZ9</accession>
<evidence type="ECO:0000313" key="5">
    <source>
        <dbReference type="EMBL" id="WEY85004.1"/>
    </source>
</evidence>
<dbReference type="SMR" id="A0A063XFZ9"/>
<keyword evidence="1" id="KW-0597">Phosphoprotein</keyword>
<dbReference type="EMBL" id="JXBC01000004">
    <property type="protein sequence ID" value="KIU11015.1"/>
    <property type="molecule type" value="Genomic_DNA"/>
</dbReference>
<dbReference type="Pfam" id="PF00072">
    <property type="entry name" value="Response_reg"/>
    <property type="match status" value="1"/>
</dbReference>
<dbReference type="CDD" id="cd00156">
    <property type="entry name" value="REC"/>
    <property type="match status" value="1"/>
</dbReference>
<protein>
    <submittedName>
        <fullName evidence="4">Two-component response regulator NatK</fullName>
    </submittedName>
    <submittedName>
        <fullName evidence="5">Two-component system response regulator NatR</fullName>
    </submittedName>
</protein>
<dbReference type="Gene3D" id="2.40.50.1020">
    <property type="entry name" value="LytTr DNA-binding domain"/>
    <property type="match status" value="1"/>
</dbReference>